<evidence type="ECO:0000313" key="3">
    <source>
        <dbReference type="EMBL" id="KZT52967.1"/>
    </source>
</evidence>
<feature type="compositionally biased region" description="Polar residues" evidence="1">
    <location>
        <begin position="603"/>
        <end position="615"/>
    </location>
</feature>
<feature type="compositionally biased region" description="Low complexity" evidence="1">
    <location>
        <begin position="566"/>
        <end position="585"/>
    </location>
</feature>
<feature type="transmembrane region" description="Helical" evidence="2">
    <location>
        <begin position="498"/>
        <end position="521"/>
    </location>
</feature>
<sequence length="661" mass="72604">MPLSFNMHTISGLRYGAMDFLRTFWTRITSSRLVTLFFLLSLSTSLVQTGLQVRAFLVNRDAAALLDSIILTAGLPDNDVTQFNGTTLQICDGQPQVPGTCEVVWASTGMVLGMGRGGMNGTETAANMSSSSCVSTVTATVTVHVAPSAANVAASPMLTDYSAALNYTMAELSSALLPIPSPTATTPPTAASVSGAQGPGDYDRDFAKNYRAHWRRSQRRASISMPNSSSLVVSGAPLVALSHPVSNATISVDCARVLIWPFQQLAQTKRRDAFFITFQLWVLGMSVYALYAESIPHLVAVFITQLYATGWTGFEVFQTASFKTSFIAITQNGACPGVDLLPNYWTARASVEIPTLVIHCVTLVLSVYLTWRLVKRFGWQTFKRIGASIQMHRYYRIVLLLSVSIQLATFFLLAFMALWLDQLWNGAIAHFNHARIAFRAAFIILIILTPFWLVAGWTAVYGERRRLMASFLAFAAIVTFLWGFLFLSPTFRLTFETWTFFATLGVFAILLEGLTLVLGIMSRLNFGKGLLEYFGSGDTDDESDEFVKALPEDTEKIHFPSRSSLPTFSSRAPSPTSFSPTPSSHFEIAERHAEPRNMPFVTITRTVSNDSTTSERAAFPTPKYPARALSPLHRSNTRSSTSSGSSGGSNASRDRRRIILE</sequence>
<feature type="transmembrane region" description="Helical" evidence="2">
    <location>
        <begin position="394"/>
        <end position="420"/>
    </location>
</feature>
<gene>
    <name evidence="3" type="ORF">CALCODRAFT_66638</name>
</gene>
<keyword evidence="2" id="KW-1133">Transmembrane helix</keyword>
<feature type="region of interest" description="Disordered" evidence="1">
    <location>
        <begin position="559"/>
        <end position="585"/>
    </location>
</feature>
<keyword evidence="2" id="KW-0812">Transmembrane</keyword>
<dbReference type="AlphaFoldDB" id="A0A165DJU3"/>
<feature type="region of interest" description="Disordered" evidence="1">
    <location>
        <begin position="597"/>
        <end position="661"/>
    </location>
</feature>
<organism evidence="3 4">
    <name type="scientific">Calocera cornea HHB12733</name>
    <dbReference type="NCBI Taxonomy" id="1353952"/>
    <lineage>
        <taxon>Eukaryota</taxon>
        <taxon>Fungi</taxon>
        <taxon>Dikarya</taxon>
        <taxon>Basidiomycota</taxon>
        <taxon>Agaricomycotina</taxon>
        <taxon>Dacrymycetes</taxon>
        <taxon>Dacrymycetales</taxon>
        <taxon>Dacrymycetaceae</taxon>
        <taxon>Calocera</taxon>
    </lineage>
</organism>
<keyword evidence="2" id="KW-0472">Membrane</keyword>
<dbReference type="EMBL" id="KV424050">
    <property type="protein sequence ID" value="KZT52967.1"/>
    <property type="molecule type" value="Genomic_DNA"/>
</dbReference>
<feature type="transmembrane region" description="Helical" evidence="2">
    <location>
        <begin position="467"/>
        <end position="486"/>
    </location>
</feature>
<proteinExistence type="predicted"/>
<keyword evidence="4" id="KW-1185">Reference proteome</keyword>
<dbReference type="Proteomes" id="UP000076842">
    <property type="component" value="Unassembled WGS sequence"/>
</dbReference>
<feature type="transmembrane region" description="Helical" evidence="2">
    <location>
        <begin position="353"/>
        <end position="374"/>
    </location>
</feature>
<evidence type="ECO:0000313" key="4">
    <source>
        <dbReference type="Proteomes" id="UP000076842"/>
    </source>
</evidence>
<dbReference type="InterPro" id="IPR040410">
    <property type="entry name" value="UPF0658_Golgi"/>
</dbReference>
<evidence type="ECO:0000256" key="1">
    <source>
        <dbReference type="SAM" id="MobiDB-lite"/>
    </source>
</evidence>
<dbReference type="InParanoid" id="A0A165DJU3"/>
<dbReference type="PANTHER" id="PTHR34391:SF2">
    <property type="entry name" value="TRP C-TERMINAL DOMAIN-CONTAINING PROTEIN"/>
    <property type="match status" value="1"/>
</dbReference>
<name>A0A165DJU3_9BASI</name>
<dbReference type="STRING" id="1353952.A0A165DJU3"/>
<feature type="transmembrane region" description="Helical" evidence="2">
    <location>
        <begin position="440"/>
        <end position="460"/>
    </location>
</feature>
<feature type="transmembrane region" description="Helical" evidence="2">
    <location>
        <begin position="273"/>
        <end position="291"/>
    </location>
</feature>
<dbReference type="OrthoDB" id="2448307at2759"/>
<protein>
    <submittedName>
        <fullName evidence="3">Uncharacterized protein</fullName>
    </submittedName>
</protein>
<evidence type="ECO:0000256" key="2">
    <source>
        <dbReference type="SAM" id="Phobius"/>
    </source>
</evidence>
<accession>A0A165DJU3</accession>
<dbReference type="GO" id="GO:0005794">
    <property type="term" value="C:Golgi apparatus"/>
    <property type="evidence" value="ECO:0007669"/>
    <property type="project" value="TreeGrafter"/>
</dbReference>
<dbReference type="PANTHER" id="PTHR34391">
    <property type="entry name" value="UPF0658 GOLGI APPARATUS MEMBRANE PROTEIN C1952.10C-RELATED"/>
    <property type="match status" value="1"/>
</dbReference>
<reference evidence="3 4" key="1">
    <citation type="journal article" date="2016" name="Mol. Biol. Evol.">
        <title>Comparative Genomics of Early-Diverging Mushroom-Forming Fungi Provides Insights into the Origins of Lignocellulose Decay Capabilities.</title>
        <authorList>
            <person name="Nagy L.G."/>
            <person name="Riley R."/>
            <person name="Tritt A."/>
            <person name="Adam C."/>
            <person name="Daum C."/>
            <person name="Floudas D."/>
            <person name="Sun H."/>
            <person name="Yadav J.S."/>
            <person name="Pangilinan J."/>
            <person name="Larsson K.H."/>
            <person name="Matsuura K."/>
            <person name="Barry K."/>
            <person name="Labutti K."/>
            <person name="Kuo R."/>
            <person name="Ohm R.A."/>
            <person name="Bhattacharya S.S."/>
            <person name="Shirouzu T."/>
            <person name="Yoshinaga Y."/>
            <person name="Martin F.M."/>
            <person name="Grigoriev I.V."/>
            <person name="Hibbett D.S."/>
        </authorList>
    </citation>
    <scope>NUCLEOTIDE SEQUENCE [LARGE SCALE GENOMIC DNA]</scope>
    <source>
        <strain evidence="3 4">HHB12733</strain>
    </source>
</reference>
<feature type="compositionally biased region" description="Low complexity" evidence="1">
    <location>
        <begin position="637"/>
        <end position="651"/>
    </location>
</feature>